<dbReference type="RefSeq" id="WP_179667296.1">
    <property type="nucleotide sequence ID" value="NZ_JACCFP010000001.1"/>
</dbReference>
<organism evidence="1 2">
    <name type="scientific">Nocardioides thalensis</name>
    <dbReference type="NCBI Taxonomy" id="1914755"/>
    <lineage>
        <taxon>Bacteria</taxon>
        <taxon>Bacillati</taxon>
        <taxon>Actinomycetota</taxon>
        <taxon>Actinomycetes</taxon>
        <taxon>Propionibacteriales</taxon>
        <taxon>Nocardioidaceae</taxon>
        <taxon>Nocardioides</taxon>
    </lineage>
</organism>
<dbReference type="SUPFAM" id="SSF52540">
    <property type="entry name" value="P-loop containing nucleoside triphosphate hydrolases"/>
    <property type="match status" value="1"/>
</dbReference>
<proteinExistence type="predicted"/>
<evidence type="ECO:0000313" key="2">
    <source>
        <dbReference type="Proteomes" id="UP000530424"/>
    </source>
</evidence>
<comment type="caution">
    <text evidence="1">The sequence shown here is derived from an EMBL/GenBank/DDBJ whole genome shotgun (WGS) entry which is preliminary data.</text>
</comment>
<dbReference type="Proteomes" id="UP000530424">
    <property type="component" value="Unassembled WGS sequence"/>
</dbReference>
<dbReference type="Gene3D" id="3.40.50.300">
    <property type="entry name" value="P-loop containing nucleotide triphosphate hydrolases"/>
    <property type="match status" value="1"/>
</dbReference>
<accession>A0A853BXU5</accession>
<dbReference type="InterPro" id="IPR027417">
    <property type="entry name" value="P-loop_NTPase"/>
</dbReference>
<sequence length="360" mass="40173">MSAGGTLVDLVLHVGMNKAGSTSIQHFLRGNETALAAGGWLYPRTPGKVRHVRVGFYVKSDAELARTGAWVTGDYPDPDVFRARFPRRLAAELHESGQPRAILSEEYLWHAGRLPAVRELVAPFARSTRVVVYLRRQDDHLISAYQQSVRGGDTQRIDSFAAARARSAHYDYGSRLTAWQRDVAPDALVVRRFGPAHFAGGSLYQDFLDAAEIDVPATSLEIPPRRNESLDAEAVEFLRVYNLHRIENEGVRPAQIRNGRLSQRLAESADRGPTLTLAPQHLDAIMARFADSNRHVARHWLGETGELFPPSRETAGTTTVQRLDPERLDHYLAELEIPESQHAALRRIAEREASLGTLNR</sequence>
<name>A0A853BXU5_9ACTN</name>
<keyword evidence="2" id="KW-1185">Reference proteome</keyword>
<dbReference type="AlphaFoldDB" id="A0A853BXU5"/>
<evidence type="ECO:0000313" key="1">
    <source>
        <dbReference type="EMBL" id="NYJ00750.1"/>
    </source>
</evidence>
<protein>
    <recommendedName>
        <fullName evidence="3">Sulfotransferase family protein</fullName>
    </recommendedName>
</protein>
<dbReference type="EMBL" id="JACCFP010000001">
    <property type="protein sequence ID" value="NYJ00750.1"/>
    <property type="molecule type" value="Genomic_DNA"/>
</dbReference>
<reference evidence="1 2" key="1">
    <citation type="submission" date="2020-07" db="EMBL/GenBank/DDBJ databases">
        <title>Sequencing the genomes of 1000 actinobacteria strains.</title>
        <authorList>
            <person name="Klenk H.-P."/>
        </authorList>
    </citation>
    <scope>NUCLEOTIDE SEQUENCE [LARGE SCALE GENOMIC DNA]</scope>
    <source>
        <strain evidence="1 2">DSM 103833</strain>
    </source>
</reference>
<evidence type="ECO:0008006" key="3">
    <source>
        <dbReference type="Google" id="ProtNLM"/>
    </source>
</evidence>
<gene>
    <name evidence="1" type="ORF">HNR19_001448</name>
</gene>